<dbReference type="InterPro" id="IPR003658">
    <property type="entry name" value="Anti-sigma_ant"/>
</dbReference>
<evidence type="ECO:0000313" key="6">
    <source>
        <dbReference type="EMBL" id="MFD1148740.1"/>
    </source>
</evidence>
<sequence>MDGNVDQAAVTVKVARRRGVAFVEVHGEIDTDTYRQVRQELFACLDGATSALVVDLAGVAFLGSMGIAVLVEVRERARELGVGFAVAAGQRTVVRPMRMSEVDRLLGLCATVAEAVAVARVDAERRPLPDGPAHNAPVQAPARNAPVQAPVRNAPVQAPVQTPVRNAPVSGPVRNAPVNAPAHNAPVNAPADAPVHNAPVDGPGRADDGFSWWSS</sequence>
<evidence type="ECO:0000256" key="4">
    <source>
        <dbReference type="SAM" id="Phobius"/>
    </source>
</evidence>
<keyword evidence="7" id="KW-1185">Reference proteome</keyword>
<comment type="caution">
    <text evidence="6">The sequence shown here is derived from an EMBL/GenBank/DDBJ whole genome shotgun (WGS) entry which is preliminary data.</text>
</comment>
<comment type="similarity">
    <text evidence="1 2">Belongs to the anti-sigma-factor antagonist family.</text>
</comment>
<dbReference type="Pfam" id="PF01740">
    <property type="entry name" value="STAS"/>
    <property type="match status" value="1"/>
</dbReference>
<organism evidence="6 7">
    <name type="scientific">Saccharothrix hoggarensis</name>
    <dbReference type="NCBI Taxonomy" id="913853"/>
    <lineage>
        <taxon>Bacteria</taxon>
        <taxon>Bacillati</taxon>
        <taxon>Actinomycetota</taxon>
        <taxon>Actinomycetes</taxon>
        <taxon>Pseudonocardiales</taxon>
        <taxon>Pseudonocardiaceae</taxon>
        <taxon>Saccharothrix</taxon>
    </lineage>
</organism>
<dbReference type="InterPro" id="IPR002645">
    <property type="entry name" value="STAS_dom"/>
</dbReference>
<dbReference type="NCBIfam" id="TIGR00377">
    <property type="entry name" value="ant_ant_sig"/>
    <property type="match status" value="1"/>
</dbReference>
<accession>A0ABW3QW11</accession>
<evidence type="ECO:0000256" key="2">
    <source>
        <dbReference type="RuleBase" id="RU003749"/>
    </source>
</evidence>
<reference evidence="7" key="1">
    <citation type="journal article" date="2019" name="Int. J. Syst. Evol. Microbiol.">
        <title>The Global Catalogue of Microorganisms (GCM) 10K type strain sequencing project: providing services to taxonomists for standard genome sequencing and annotation.</title>
        <authorList>
            <consortium name="The Broad Institute Genomics Platform"/>
            <consortium name="The Broad Institute Genome Sequencing Center for Infectious Disease"/>
            <person name="Wu L."/>
            <person name="Ma J."/>
        </authorList>
    </citation>
    <scope>NUCLEOTIDE SEQUENCE [LARGE SCALE GENOMIC DNA]</scope>
    <source>
        <strain evidence="7">CCUG 60214</strain>
    </source>
</reference>
<dbReference type="SUPFAM" id="SSF52091">
    <property type="entry name" value="SpoIIaa-like"/>
    <property type="match status" value="1"/>
</dbReference>
<feature type="region of interest" description="Disordered" evidence="3">
    <location>
        <begin position="177"/>
        <end position="215"/>
    </location>
</feature>
<evidence type="ECO:0000256" key="3">
    <source>
        <dbReference type="SAM" id="MobiDB-lite"/>
    </source>
</evidence>
<dbReference type="PANTHER" id="PTHR33495:SF2">
    <property type="entry name" value="ANTI-SIGMA FACTOR ANTAGONIST TM_1081-RELATED"/>
    <property type="match status" value="1"/>
</dbReference>
<evidence type="ECO:0000256" key="1">
    <source>
        <dbReference type="ARBA" id="ARBA00009013"/>
    </source>
</evidence>
<feature type="compositionally biased region" description="Low complexity" evidence="3">
    <location>
        <begin position="177"/>
        <end position="201"/>
    </location>
</feature>
<dbReference type="RefSeq" id="WP_380724162.1">
    <property type="nucleotide sequence ID" value="NZ_JBHTLK010000075.1"/>
</dbReference>
<dbReference type="Proteomes" id="UP001597168">
    <property type="component" value="Unassembled WGS sequence"/>
</dbReference>
<evidence type="ECO:0000313" key="7">
    <source>
        <dbReference type="Proteomes" id="UP001597168"/>
    </source>
</evidence>
<dbReference type="CDD" id="cd07043">
    <property type="entry name" value="STAS_anti-anti-sigma_factors"/>
    <property type="match status" value="1"/>
</dbReference>
<dbReference type="PROSITE" id="PS50801">
    <property type="entry name" value="STAS"/>
    <property type="match status" value="1"/>
</dbReference>
<name>A0ABW3QW11_9PSEU</name>
<feature type="transmembrane region" description="Helical" evidence="4">
    <location>
        <begin position="51"/>
        <end position="71"/>
    </location>
</feature>
<keyword evidence="4" id="KW-1133">Transmembrane helix</keyword>
<dbReference type="PANTHER" id="PTHR33495">
    <property type="entry name" value="ANTI-SIGMA FACTOR ANTAGONIST TM_1081-RELATED-RELATED"/>
    <property type="match status" value="1"/>
</dbReference>
<gene>
    <name evidence="6" type="ORF">ACFQ3T_16540</name>
</gene>
<keyword evidence="4" id="KW-0812">Transmembrane</keyword>
<dbReference type="Gene3D" id="3.30.750.24">
    <property type="entry name" value="STAS domain"/>
    <property type="match status" value="1"/>
</dbReference>
<dbReference type="EMBL" id="JBHTLK010000075">
    <property type="protein sequence ID" value="MFD1148740.1"/>
    <property type="molecule type" value="Genomic_DNA"/>
</dbReference>
<proteinExistence type="inferred from homology"/>
<evidence type="ECO:0000259" key="5">
    <source>
        <dbReference type="PROSITE" id="PS50801"/>
    </source>
</evidence>
<protein>
    <recommendedName>
        <fullName evidence="2">Anti-sigma factor antagonist</fullName>
    </recommendedName>
</protein>
<dbReference type="InterPro" id="IPR036513">
    <property type="entry name" value="STAS_dom_sf"/>
</dbReference>
<feature type="domain" description="STAS" evidence="5">
    <location>
        <begin position="10"/>
        <end position="119"/>
    </location>
</feature>
<keyword evidence="4" id="KW-0472">Membrane</keyword>